<feature type="compositionally biased region" description="Polar residues" evidence="1">
    <location>
        <begin position="41"/>
        <end position="53"/>
    </location>
</feature>
<dbReference type="PROSITE" id="PS51059">
    <property type="entry name" value="PARP_CATALYTIC"/>
    <property type="match status" value="1"/>
</dbReference>
<organism evidence="3 4">
    <name type="scientific">Striga hermonthica</name>
    <name type="common">Purple witchweed</name>
    <name type="synonym">Buchnera hermonthica</name>
    <dbReference type="NCBI Taxonomy" id="68872"/>
    <lineage>
        <taxon>Eukaryota</taxon>
        <taxon>Viridiplantae</taxon>
        <taxon>Streptophyta</taxon>
        <taxon>Embryophyta</taxon>
        <taxon>Tracheophyta</taxon>
        <taxon>Spermatophyta</taxon>
        <taxon>Magnoliopsida</taxon>
        <taxon>eudicotyledons</taxon>
        <taxon>Gunneridae</taxon>
        <taxon>Pentapetalae</taxon>
        <taxon>asterids</taxon>
        <taxon>lamiids</taxon>
        <taxon>Lamiales</taxon>
        <taxon>Orobanchaceae</taxon>
        <taxon>Buchnereae</taxon>
        <taxon>Striga</taxon>
    </lineage>
</organism>
<feature type="domain" description="PARP catalytic" evidence="2">
    <location>
        <begin position="37"/>
        <end position="258"/>
    </location>
</feature>
<keyword evidence="4" id="KW-1185">Reference proteome</keyword>
<feature type="compositionally biased region" description="Low complexity" evidence="1">
    <location>
        <begin position="1"/>
        <end position="40"/>
    </location>
</feature>
<evidence type="ECO:0000259" key="2">
    <source>
        <dbReference type="PROSITE" id="PS51059"/>
    </source>
</evidence>
<comment type="caution">
    <text evidence="3">The sequence shown here is derived from an EMBL/GenBank/DDBJ whole genome shotgun (WGS) entry which is preliminary data.</text>
</comment>
<dbReference type="GO" id="GO:0003950">
    <property type="term" value="F:NAD+ poly-ADP-ribosyltransferase activity"/>
    <property type="evidence" value="ECO:0007669"/>
    <property type="project" value="InterPro"/>
</dbReference>
<proteinExistence type="predicted"/>
<dbReference type="InterPro" id="IPR012317">
    <property type="entry name" value="Poly(ADP-ribose)pol_cat_dom"/>
</dbReference>
<dbReference type="Gene3D" id="3.90.228.10">
    <property type="match status" value="1"/>
</dbReference>
<evidence type="ECO:0000256" key="1">
    <source>
        <dbReference type="SAM" id="MobiDB-lite"/>
    </source>
</evidence>
<feature type="region of interest" description="Disordered" evidence="1">
    <location>
        <begin position="1"/>
        <end position="53"/>
    </location>
</feature>
<dbReference type="PANTHER" id="PTHR32263">
    <property type="entry name" value="INACTIVE POLY [ADP-RIBOSE] POLYMERASE SRO4-RELATED"/>
    <property type="match status" value="1"/>
</dbReference>
<dbReference type="SUPFAM" id="SSF56399">
    <property type="entry name" value="ADP-ribosylation"/>
    <property type="match status" value="1"/>
</dbReference>
<accession>A0A9N7RE67</accession>
<reference evidence="3" key="1">
    <citation type="submission" date="2019-12" db="EMBL/GenBank/DDBJ databases">
        <authorList>
            <person name="Scholes J."/>
        </authorList>
    </citation>
    <scope>NUCLEOTIDE SEQUENCE</scope>
</reference>
<sequence>MDSSQQFTNLSSQSLSSTDADSEVNPSPDQSQTSQSTNSNHANSEVNPSLEQIPTTDSVYNTINARLLSSLHANRVHARTESIYKHDYCLSIRSRVRFGCFHVCFVATERMRRGGPNIIKYGWYGASKSEINKILAHGFGLPTSNNRVSPRGVYFNSLEQAINGLESSIADEEGVKHMLLCRLLMGNMEVVNPFSGQENPSSEAFDNGVDDLTHPKKYLVWHTKMNTHVLPDFVVSFRTSPCTGGKSYVKVMQSIENINNI</sequence>
<dbReference type="InterPro" id="IPR044964">
    <property type="entry name" value="RCD1/SRO1-5"/>
</dbReference>
<dbReference type="Proteomes" id="UP001153555">
    <property type="component" value="Unassembled WGS sequence"/>
</dbReference>
<dbReference type="EMBL" id="CACSLK010027624">
    <property type="protein sequence ID" value="CAA0826724.1"/>
    <property type="molecule type" value="Genomic_DNA"/>
</dbReference>
<evidence type="ECO:0000313" key="4">
    <source>
        <dbReference type="Proteomes" id="UP001153555"/>
    </source>
</evidence>
<dbReference type="AlphaFoldDB" id="A0A9N7RE67"/>
<name>A0A9N7RE67_STRHE</name>
<dbReference type="PANTHER" id="PTHR32263:SF12">
    <property type="entry name" value="INACTIVE POLY [ADP-RIBOSE] POLYMERASE SRO4-RELATED"/>
    <property type="match status" value="1"/>
</dbReference>
<protein>
    <submittedName>
        <fullName evidence="3">Probable inactive poly</fullName>
    </submittedName>
</protein>
<dbReference type="OrthoDB" id="6133115at2759"/>
<evidence type="ECO:0000313" key="3">
    <source>
        <dbReference type="EMBL" id="CAA0826724.1"/>
    </source>
</evidence>
<gene>
    <name evidence="3" type="ORF">SHERM_01920</name>
</gene>